<dbReference type="AlphaFoldDB" id="A0A9Q1FZT3"/>
<proteinExistence type="predicted"/>
<keyword evidence="3" id="KW-1185">Reference proteome</keyword>
<organism evidence="2 3">
    <name type="scientific">Synaphobranchus kaupii</name>
    <name type="common">Kaup's arrowtooth eel</name>
    <dbReference type="NCBI Taxonomy" id="118154"/>
    <lineage>
        <taxon>Eukaryota</taxon>
        <taxon>Metazoa</taxon>
        <taxon>Chordata</taxon>
        <taxon>Craniata</taxon>
        <taxon>Vertebrata</taxon>
        <taxon>Euteleostomi</taxon>
        <taxon>Actinopterygii</taxon>
        <taxon>Neopterygii</taxon>
        <taxon>Teleostei</taxon>
        <taxon>Anguilliformes</taxon>
        <taxon>Synaphobranchidae</taxon>
        <taxon>Synaphobranchus</taxon>
    </lineage>
</organism>
<protein>
    <submittedName>
        <fullName evidence="2">Uncharacterized protein</fullName>
    </submittedName>
</protein>
<gene>
    <name evidence="2" type="ORF">SKAU_G00108510</name>
</gene>
<comment type="caution">
    <text evidence="2">The sequence shown here is derived from an EMBL/GenBank/DDBJ whole genome shotgun (WGS) entry which is preliminary data.</text>
</comment>
<evidence type="ECO:0000313" key="2">
    <source>
        <dbReference type="EMBL" id="KAJ8370823.1"/>
    </source>
</evidence>
<feature type="region of interest" description="Disordered" evidence="1">
    <location>
        <begin position="94"/>
        <end position="116"/>
    </location>
</feature>
<evidence type="ECO:0000256" key="1">
    <source>
        <dbReference type="SAM" id="MobiDB-lite"/>
    </source>
</evidence>
<sequence>MSKPLLFQVSGMFPCPEPRRQRCQAGTVPTSVSPWCKRCQLALSSLSNPNHTVQSTRGDMATVRALLTEGPLRHGRCPHVCLLGSRVPPLPQGASTLPPWADRCSPMHTDLPPSVG</sequence>
<reference evidence="2" key="1">
    <citation type="journal article" date="2023" name="Science">
        <title>Genome structures resolve the early diversification of teleost fishes.</title>
        <authorList>
            <person name="Parey E."/>
            <person name="Louis A."/>
            <person name="Montfort J."/>
            <person name="Bouchez O."/>
            <person name="Roques C."/>
            <person name="Iampietro C."/>
            <person name="Lluch J."/>
            <person name="Castinel A."/>
            <person name="Donnadieu C."/>
            <person name="Desvignes T."/>
            <person name="Floi Bucao C."/>
            <person name="Jouanno E."/>
            <person name="Wen M."/>
            <person name="Mejri S."/>
            <person name="Dirks R."/>
            <person name="Jansen H."/>
            <person name="Henkel C."/>
            <person name="Chen W.J."/>
            <person name="Zahm M."/>
            <person name="Cabau C."/>
            <person name="Klopp C."/>
            <person name="Thompson A.W."/>
            <person name="Robinson-Rechavi M."/>
            <person name="Braasch I."/>
            <person name="Lecointre G."/>
            <person name="Bobe J."/>
            <person name="Postlethwait J.H."/>
            <person name="Berthelot C."/>
            <person name="Roest Crollius H."/>
            <person name="Guiguen Y."/>
        </authorList>
    </citation>
    <scope>NUCLEOTIDE SEQUENCE</scope>
    <source>
        <strain evidence="2">WJC10195</strain>
    </source>
</reference>
<evidence type="ECO:0000313" key="3">
    <source>
        <dbReference type="Proteomes" id="UP001152622"/>
    </source>
</evidence>
<accession>A0A9Q1FZT3</accession>
<name>A0A9Q1FZT3_SYNKA</name>
<dbReference type="Proteomes" id="UP001152622">
    <property type="component" value="Chromosome 3"/>
</dbReference>
<dbReference type="EMBL" id="JAINUF010000003">
    <property type="protein sequence ID" value="KAJ8370823.1"/>
    <property type="molecule type" value="Genomic_DNA"/>
</dbReference>